<dbReference type="Gene3D" id="2.60.40.1120">
    <property type="entry name" value="Carboxypeptidase-like, regulatory domain"/>
    <property type="match status" value="1"/>
</dbReference>
<gene>
    <name evidence="1" type="ORF">BXP70_01110</name>
</gene>
<dbReference type="AlphaFoldDB" id="A0A243WJ41"/>
<proteinExistence type="predicted"/>
<evidence type="ECO:0000313" key="1">
    <source>
        <dbReference type="EMBL" id="OUJ75918.1"/>
    </source>
</evidence>
<evidence type="ECO:0000313" key="2">
    <source>
        <dbReference type="Proteomes" id="UP000194873"/>
    </source>
</evidence>
<evidence type="ECO:0008006" key="3">
    <source>
        <dbReference type="Google" id="ProtNLM"/>
    </source>
</evidence>
<organism evidence="1 2">
    <name type="scientific">Hymenobacter crusticola</name>
    <dbReference type="NCBI Taxonomy" id="1770526"/>
    <lineage>
        <taxon>Bacteria</taxon>
        <taxon>Pseudomonadati</taxon>
        <taxon>Bacteroidota</taxon>
        <taxon>Cytophagia</taxon>
        <taxon>Cytophagales</taxon>
        <taxon>Hymenobacteraceae</taxon>
        <taxon>Hymenobacter</taxon>
    </lineage>
</organism>
<protein>
    <recommendedName>
        <fullName evidence="3">TonB-dependent receptor plug domain-containing protein</fullName>
    </recommendedName>
</protein>
<comment type="caution">
    <text evidence="1">The sequence shown here is derived from an EMBL/GenBank/DDBJ whole genome shotgun (WGS) entry which is preliminary data.</text>
</comment>
<sequence length="200" mass="21859">MRGDLARTQTKAVDEYLRRNSQQGTDALHRLHNMATEGEDVQPVGWVQRQIDLMRTEPERFRRRAASIVTGAALIGGTVFAGTNLPKSNLPFEHAAMTEAASSLRMVAVRGRILNEEGKPLVGATVLHKGSSRGVSTNANGEYVLFVPATASKTTSLQYGYGGYVEEEVSVATAAASKAHNVTLVPQTEQVKKHRRWLLF</sequence>
<reference evidence="1 2" key="1">
    <citation type="submission" date="2017-01" db="EMBL/GenBank/DDBJ databases">
        <title>A new Hymenobacter.</title>
        <authorList>
            <person name="Liang Y."/>
            <person name="Feng F."/>
        </authorList>
    </citation>
    <scope>NUCLEOTIDE SEQUENCE [LARGE SCALE GENOMIC DNA]</scope>
    <source>
        <strain evidence="1">MIMBbqt21</strain>
    </source>
</reference>
<dbReference type="Proteomes" id="UP000194873">
    <property type="component" value="Unassembled WGS sequence"/>
</dbReference>
<dbReference type="InterPro" id="IPR008969">
    <property type="entry name" value="CarboxyPept-like_regulatory"/>
</dbReference>
<dbReference type="SUPFAM" id="SSF49464">
    <property type="entry name" value="Carboxypeptidase regulatory domain-like"/>
    <property type="match status" value="1"/>
</dbReference>
<name>A0A243WJ41_9BACT</name>
<dbReference type="Pfam" id="PF13715">
    <property type="entry name" value="CarbopepD_reg_2"/>
    <property type="match status" value="1"/>
</dbReference>
<dbReference type="EMBL" id="MTSE01000001">
    <property type="protein sequence ID" value="OUJ75918.1"/>
    <property type="molecule type" value="Genomic_DNA"/>
</dbReference>
<keyword evidence="2" id="KW-1185">Reference proteome</keyword>
<accession>A0A243WJ41</accession>